<gene>
    <name evidence="10" type="ORF">MM415A00434_0040</name>
    <name evidence="9" type="ORF">MM415B00370_0035</name>
</gene>
<keyword evidence="7" id="KW-0704">Schiff base</keyword>
<dbReference type="Pfam" id="PF02675">
    <property type="entry name" value="AdoMet_dc"/>
    <property type="match status" value="1"/>
</dbReference>
<dbReference type="GO" id="GO:0004014">
    <property type="term" value="F:adenosylmethionine decarboxylase activity"/>
    <property type="evidence" value="ECO:0007669"/>
    <property type="project" value="InterPro"/>
</dbReference>
<keyword evidence="3" id="KW-0068">Autocatalytic cleavage</keyword>
<keyword evidence="2" id="KW-0210">Decarboxylase</keyword>
<evidence type="ECO:0000256" key="6">
    <source>
        <dbReference type="ARBA" id="ARBA00023239"/>
    </source>
</evidence>
<dbReference type="EMBL" id="MT141546">
    <property type="protein sequence ID" value="QJA65917.1"/>
    <property type="molecule type" value="Genomic_DNA"/>
</dbReference>
<dbReference type="Gene3D" id="3.60.90.10">
    <property type="entry name" value="S-adenosylmethionine decarboxylase"/>
    <property type="match status" value="1"/>
</dbReference>
<evidence type="ECO:0000256" key="4">
    <source>
        <dbReference type="ARBA" id="ARBA00023115"/>
    </source>
</evidence>
<evidence type="ECO:0000256" key="3">
    <source>
        <dbReference type="ARBA" id="ARBA00022813"/>
    </source>
</evidence>
<protein>
    <submittedName>
        <fullName evidence="9">Putative S-adenosylmethionine decarboxylase</fullName>
    </submittedName>
</protein>
<comment type="cofactor">
    <cofactor evidence="1">
        <name>pyruvate</name>
        <dbReference type="ChEBI" id="CHEBI:15361"/>
    </cofactor>
</comment>
<evidence type="ECO:0000313" key="10">
    <source>
        <dbReference type="EMBL" id="QJA82265.1"/>
    </source>
</evidence>
<dbReference type="AlphaFoldDB" id="A0A6M3JA62"/>
<accession>A0A6M3JA62</accession>
<evidence type="ECO:0000256" key="7">
    <source>
        <dbReference type="ARBA" id="ARBA00023270"/>
    </source>
</evidence>
<keyword evidence="8" id="KW-0670">Pyruvate</keyword>
<evidence type="ECO:0000313" key="9">
    <source>
        <dbReference type="EMBL" id="QJA65917.1"/>
    </source>
</evidence>
<proteinExistence type="predicted"/>
<dbReference type="InterPro" id="IPR016067">
    <property type="entry name" value="S-AdoMet_deCO2ase_core"/>
</dbReference>
<organism evidence="9">
    <name type="scientific">viral metagenome</name>
    <dbReference type="NCBI Taxonomy" id="1070528"/>
    <lineage>
        <taxon>unclassified sequences</taxon>
        <taxon>metagenomes</taxon>
        <taxon>organismal metagenomes</taxon>
    </lineage>
</organism>
<dbReference type="GO" id="GO:0008295">
    <property type="term" value="P:spermidine biosynthetic process"/>
    <property type="evidence" value="ECO:0007669"/>
    <property type="project" value="InterPro"/>
</dbReference>
<dbReference type="InterPro" id="IPR003826">
    <property type="entry name" value="AdoMetDC_fam_prok"/>
</dbReference>
<reference evidence="9" key="1">
    <citation type="submission" date="2020-03" db="EMBL/GenBank/DDBJ databases">
        <title>The deep terrestrial virosphere.</title>
        <authorList>
            <person name="Holmfeldt K."/>
            <person name="Nilsson E."/>
            <person name="Simone D."/>
            <person name="Lopez-Fernandez M."/>
            <person name="Wu X."/>
            <person name="de Brujin I."/>
            <person name="Lundin D."/>
            <person name="Andersson A."/>
            <person name="Bertilsson S."/>
            <person name="Dopson M."/>
        </authorList>
    </citation>
    <scope>NUCLEOTIDE SEQUENCE</scope>
    <source>
        <strain evidence="10">MM415A00434</strain>
        <strain evidence="9">MM415B00370</strain>
    </source>
</reference>
<dbReference type="EMBL" id="MT142483">
    <property type="protein sequence ID" value="QJA82265.1"/>
    <property type="molecule type" value="Genomic_DNA"/>
</dbReference>
<sequence length="140" mass="15547">MELLIDGISRNKELMSDRHLLSNWLLKACEVIEMTPVGRPRVVAYPWPSSADRSALSANCFLAESSIMVHTYPENECVHFDIFSCKDFSVDRIVSFLDETFALVAGAGLLLRRGVDVRSGLVPAMTVISEWNWGGGNGDR</sequence>
<keyword evidence="4" id="KW-0620">Polyamine biosynthesis</keyword>
<keyword evidence="5" id="KW-0865">Zymogen</keyword>
<evidence type="ECO:0000256" key="5">
    <source>
        <dbReference type="ARBA" id="ARBA00023145"/>
    </source>
</evidence>
<dbReference type="SUPFAM" id="SSF56276">
    <property type="entry name" value="S-adenosylmethionine decarboxylase"/>
    <property type="match status" value="1"/>
</dbReference>
<evidence type="ECO:0000256" key="8">
    <source>
        <dbReference type="ARBA" id="ARBA00023317"/>
    </source>
</evidence>
<keyword evidence="6" id="KW-0456">Lyase</keyword>
<name>A0A6M3JA62_9ZZZZ</name>
<evidence type="ECO:0000256" key="1">
    <source>
        <dbReference type="ARBA" id="ARBA00001928"/>
    </source>
</evidence>
<evidence type="ECO:0000256" key="2">
    <source>
        <dbReference type="ARBA" id="ARBA00022793"/>
    </source>
</evidence>